<evidence type="ECO:0000313" key="3">
    <source>
        <dbReference type="Proteomes" id="UP000254107"/>
    </source>
</evidence>
<reference evidence="2 3" key="1">
    <citation type="submission" date="2018-06" db="EMBL/GenBank/DDBJ databases">
        <authorList>
            <consortium name="Pathogen Informatics"/>
            <person name="Doyle S."/>
        </authorList>
    </citation>
    <scope>NUCLEOTIDE SEQUENCE [LARGE SCALE GENOMIC DNA]</scope>
    <source>
        <strain evidence="2 3">NCTC7911</strain>
    </source>
</reference>
<feature type="chain" id="PRO_5016912519" evidence="1">
    <location>
        <begin position="22"/>
        <end position="195"/>
    </location>
</feature>
<accession>A0A378QGN0</accession>
<dbReference type="EMBL" id="UGQC01000001">
    <property type="protein sequence ID" value="STY99975.1"/>
    <property type="molecule type" value="Genomic_DNA"/>
</dbReference>
<dbReference type="AlphaFoldDB" id="A0A378QGN0"/>
<proteinExistence type="predicted"/>
<evidence type="ECO:0000313" key="2">
    <source>
        <dbReference type="EMBL" id="STY99975.1"/>
    </source>
</evidence>
<dbReference type="GeneID" id="302269955"/>
<keyword evidence="3" id="KW-1185">Reference proteome</keyword>
<organism evidence="2 3">
    <name type="scientific">Moraxella lacunata</name>
    <dbReference type="NCBI Taxonomy" id="477"/>
    <lineage>
        <taxon>Bacteria</taxon>
        <taxon>Pseudomonadati</taxon>
        <taxon>Pseudomonadota</taxon>
        <taxon>Gammaproteobacteria</taxon>
        <taxon>Moraxellales</taxon>
        <taxon>Moraxellaceae</taxon>
        <taxon>Moraxella</taxon>
    </lineage>
</organism>
<feature type="signal peptide" evidence="1">
    <location>
        <begin position="1"/>
        <end position="21"/>
    </location>
</feature>
<protein>
    <submittedName>
        <fullName evidence="2">Uncharacterized protein</fullName>
    </submittedName>
</protein>
<evidence type="ECO:0000256" key="1">
    <source>
        <dbReference type="SAM" id="SignalP"/>
    </source>
</evidence>
<dbReference type="Proteomes" id="UP000254107">
    <property type="component" value="Unassembled WGS sequence"/>
</dbReference>
<sequence>MKNLTCCVLSAILLSSMPAFALTIVPPVSEAQKIRESYRLFISSKKVALERLEKYGFMDIKNSGKYECFMDDEVFSCIVIHPYGFVMKGDVFTKIDYSFSTRFSPTQSISTTLSKDEKDELINVLNMVTDDPQMSEIIIDRLVQDYHAKVANKETIEGRYGYSTYLNYRGIIIELMGSEYSFFHLYVNWWNDIYT</sequence>
<gene>
    <name evidence="2" type="ORF">NCTC7911_01357</name>
</gene>
<dbReference type="RefSeq" id="WP_115247609.1">
    <property type="nucleotide sequence ID" value="NZ_UGQC01000001.1"/>
</dbReference>
<name>A0A378QGN0_MORLA</name>
<keyword evidence="1" id="KW-0732">Signal</keyword>